<protein>
    <submittedName>
        <fullName evidence="1">Uncharacterized protein</fullName>
    </submittedName>
</protein>
<evidence type="ECO:0000313" key="2">
    <source>
        <dbReference type="Proteomes" id="UP000799755"/>
    </source>
</evidence>
<evidence type="ECO:0000313" key="1">
    <source>
        <dbReference type="EMBL" id="KAF2469751.1"/>
    </source>
</evidence>
<reference evidence="1" key="1">
    <citation type="journal article" date="2020" name="Stud. Mycol.">
        <title>101 Dothideomycetes genomes: a test case for predicting lifestyles and emergence of pathogens.</title>
        <authorList>
            <person name="Haridas S."/>
            <person name="Albert R."/>
            <person name="Binder M."/>
            <person name="Bloem J."/>
            <person name="Labutti K."/>
            <person name="Salamov A."/>
            <person name="Andreopoulos B."/>
            <person name="Baker S."/>
            <person name="Barry K."/>
            <person name="Bills G."/>
            <person name="Bluhm B."/>
            <person name="Cannon C."/>
            <person name="Castanera R."/>
            <person name="Culley D."/>
            <person name="Daum C."/>
            <person name="Ezra D."/>
            <person name="Gonzalez J."/>
            <person name="Henrissat B."/>
            <person name="Kuo A."/>
            <person name="Liang C."/>
            <person name="Lipzen A."/>
            <person name="Lutzoni F."/>
            <person name="Magnuson J."/>
            <person name="Mondo S."/>
            <person name="Nolan M."/>
            <person name="Ohm R."/>
            <person name="Pangilinan J."/>
            <person name="Park H.-J."/>
            <person name="Ramirez L."/>
            <person name="Alfaro M."/>
            <person name="Sun H."/>
            <person name="Tritt A."/>
            <person name="Yoshinaga Y."/>
            <person name="Zwiers L.-H."/>
            <person name="Turgeon B."/>
            <person name="Goodwin S."/>
            <person name="Spatafora J."/>
            <person name="Crous P."/>
            <person name="Grigoriev I."/>
        </authorList>
    </citation>
    <scope>NUCLEOTIDE SEQUENCE</scope>
    <source>
        <strain evidence="1">ATCC 200398</strain>
    </source>
</reference>
<name>A0ACB6QS79_9PLEO</name>
<organism evidence="1 2">
    <name type="scientific">Lindgomyces ingoldianus</name>
    <dbReference type="NCBI Taxonomy" id="673940"/>
    <lineage>
        <taxon>Eukaryota</taxon>
        <taxon>Fungi</taxon>
        <taxon>Dikarya</taxon>
        <taxon>Ascomycota</taxon>
        <taxon>Pezizomycotina</taxon>
        <taxon>Dothideomycetes</taxon>
        <taxon>Pleosporomycetidae</taxon>
        <taxon>Pleosporales</taxon>
        <taxon>Lindgomycetaceae</taxon>
        <taxon>Lindgomyces</taxon>
    </lineage>
</organism>
<gene>
    <name evidence="1" type="ORF">BDR25DRAFT_356009</name>
</gene>
<comment type="caution">
    <text evidence="1">The sequence shown here is derived from an EMBL/GenBank/DDBJ whole genome shotgun (WGS) entry which is preliminary data.</text>
</comment>
<proteinExistence type="predicted"/>
<dbReference type="EMBL" id="MU003510">
    <property type="protein sequence ID" value="KAF2469751.1"/>
    <property type="molecule type" value="Genomic_DNA"/>
</dbReference>
<accession>A0ACB6QS79</accession>
<keyword evidence="2" id="KW-1185">Reference proteome</keyword>
<dbReference type="Proteomes" id="UP000799755">
    <property type="component" value="Unassembled WGS sequence"/>
</dbReference>
<sequence>MNQPTKEELEVIYEGQECHDFLFWVDDVRLLPYPLGINLFEHLQRTLNWQSLLGAYPKEFSARLWDMIMEYAKQRRRDIEFLSLHLIATSVGCSGTRLNIFEPVETIEKEASRIENLLLVFGEEHIDFPATYPDLCGTLYPFLDSHHEFLRLLKPNPSLPLAPVAPRTEIVPALWEETFKYHAMQSINQSAHASMVQVLADKNTEYTHLLSHAHPRLIPRMSLHSSQSTFTV</sequence>